<dbReference type="PANTHER" id="PTHR32258">
    <property type="entry name" value="PROTEIN NETWORKED 4A"/>
    <property type="match status" value="1"/>
</dbReference>
<evidence type="ECO:0000313" key="3">
    <source>
        <dbReference type="Proteomes" id="UP001457282"/>
    </source>
</evidence>
<protein>
    <submittedName>
        <fullName evidence="2">Uncharacterized protein</fullName>
    </submittedName>
</protein>
<dbReference type="GO" id="GO:0051015">
    <property type="term" value="F:actin filament binding"/>
    <property type="evidence" value="ECO:0007669"/>
    <property type="project" value="TreeGrafter"/>
</dbReference>
<dbReference type="AlphaFoldDB" id="A0AAW1X4F3"/>
<dbReference type="Proteomes" id="UP001457282">
    <property type="component" value="Unassembled WGS sequence"/>
</dbReference>
<gene>
    <name evidence="2" type="ORF">M0R45_018189</name>
</gene>
<keyword evidence="3" id="KW-1185">Reference proteome</keyword>
<dbReference type="InterPro" id="IPR051861">
    <property type="entry name" value="NET_actin-binding_domain"/>
</dbReference>
<evidence type="ECO:0000313" key="2">
    <source>
        <dbReference type="EMBL" id="KAK9930884.1"/>
    </source>
</evidence>
<evidence type="ECO:0000256" key="1">
    <source>
        <dbReference type="SAM" id="Coils"/>
    </source>
</evidence>
<dbReference type="GO" id="GO:0005886">
    <property type="term" value="C:plasma membrane"/>
    <property type="evidence" value="ECO:0007669"/>
    <property type="project" value="TreeGrafter"/>
</dbReference>
<proteinExistence type="predicted"/>
<dbReference type="EMBL" id="JBEDUW010000004">
    <property type="protein sequence ID" value="KAK9930884.1"/>
    <property type="molecule type" value="Genomic_DNA"/>
</dbReference>
<dbReference type="PANTHER" id="PTHR32258:SF6">
    <property type="entry name" value="PROTEIN NETWORKED 1A"/>
    <property type="match status" value="1"/>
</dbReference>
<name>A0AAW1X4F3_RUBAR</name>
<accession>A0AAW1X4F3</accession>
<organism evidence="2 3">
    <name type="scientific">Rubus argutus</name>
    <name type="common">Southern blackberry</name>
    <dbReference type="NCBI Taxonomy" id="59490"/>
    <lineage>
        <taxon>Eukaryota</taxon>
        <taxon>Viridiplantae</taxon>
        <taxon>Streptophyta</taxon>
        <taxon>Embryophyta</taxon>
        <taxon>Tracheophyta</taxon>
        <taxon>Spermatophyta</taxon>
        <taxon>Magnoliopsida</taxon>
        <taxon>eudicotyledons</taxon>
        <taxon>Gunneridae</taxon>
        <taxon>Pentapetalae</taxon>
        <taxon>rosids</taxon>
        <taxon>fabids</taxon>
        <taxon>Rosales</taxon>
        <taxon>Rosaceae</taxon>
        <taxon>Rosoideae</taxon>
        <taxon>Rosoideae incertae sedis</taxon>
        <taxon>Rubus</taxon>
    </lineage>
</organism>
<sequence length="245" mass="28757">MEKEKESTLDAVEELRGSLHAEKRERASYIRSSESRLAGLENNVHLLQEERRLGKREFEEELDKAVNAQIEIFILQKFIQDLEEKNLTVYIECQRHVEASKFSDKLIKELESENLELQVEEEFLVEEIEKLRLGIYQVFRALQIETDTHEDKLSEKKRRRDRVSKTILEQEYEVMVDSCAMLQTDKHDLLEMQGQLRLEVTAKEQKEEILEAELETFQGKLGSLQAAYLGLQEEQSRCLKRGDLA</sequence>
<reference evidence="2 3" key="1">
    <citation type="journal article" date="2023" name="G3 (Bethesda)">
        <title>A chromosome-length genome assembly and annotation of blackberry (Rubus argutus, cv. 'Hillquist').</title>
        <authorList>
            <person name="Bruna T."/>
            <person name="Aryal R."/>
            <person name="Dudchenko O."/>
            <person name="Sargent D.J."/>
            <person name="Mead D."/>
            <person name="Buti M."/>
            <person name="Cavallini A."/>
            <person name="Hytonen T."/>
            <person name="Andres J."/>
            <person name="Pham M."/>
            <person name="Weisz D."/>
            <person name="Mascagni F."/>
            <person name="Usai G."/>
            <person name="Natali L."/>
            <person name="Bassil N."/>
            <person name="Fernandez G.E."/>
            <person name="Lomsadze A."/>
            <person name="Armour M."/>
            <person name="Olukolu B."/>
            <person name="Poorten T."/>
            <person name="Britton C."/>
            <person name="Davik J."/>
            <person name="Ashrafi H."/>
            <person name="Aiden E.L."/>
            <person name="Borodovsky M."/>
            <person name="Worthington M."/>
        </authorList>
    </citation>
    <scope>NUCLEOTIDE SEQUENCE [LARGE SCALE GENOMIC DNA]</scope>
    <source>
        <strain evidence="2">PI 553951</strain>
    </source>
</reference>
<comment type="caution">
    <text evidence="2">The sequence shown here is derived from an EMBL/GenBank/DDBJ whole genome shotgun (WGS) entry which is preliminary data.</text>
</comment>
<feature type="coiled-coil region" evidence="1">
    <location>
        <begin position="30"/>
        <end position="57"/>
    </location>
</feature>
<keyword evidence="1" id="KW-0175">Coiled coil</keyword>